<feature type="transmembrane region" description="Helical" evidence="2">
    <location>
        <begin position="54"/>
        <end position="79"/>
    </location>
</feature>
<dbReference type="eggNOG" id="COG2928">
    <property type="taxonomic scope" value="Bacteria"/>
</dbReference>
<dbReference type="RefSeq" id="WP_013045097.1">
    <property type="nucleotide sequence ID" value="NC_014010.1"/>
</dbReference>
<organism evidence="3 4">
    <name type="scientific">Puniceispirillum marinum (strain IMCC1322)</name>
    <dbReference type="NCBI Taxonomy" id="488538"/>
    <lineage>
        <taxon>Bacteria</taxon>
        <taxon>Pseudomonadati</taxon>
        <taxon>Pseudomonadota</taxon>
        <taxon>Alphaproteobacteria</taxon>
        <taxon>Candidatus Puniceispirillales</taxon>
        <taxon>Candidatus Puniceispirillaceae</taxon>
        <taxon>Candidatus Puniceispirillum</taxon>
    </lineage>
</organism>
<reference evidence="3 4" key="1">
    <citation type="journal article" date="2010" name="J. Bacteriol.">
        <title>Complete genome sequence of "Candidatus Puniceispirillum marinum" IMCC1322, a representative of the SAR116 clade in the Alphaproteobacteria.</title>
        <authorList>
            <person name="Oh H.M."/>
            <person name="Kwon K.K."/>
            <person name="Kang I."/>
            <person name="Kang S.G."/>
            <person name="Lee J.H."/>
            <person name="Kim S.J."/>
            <person name="Cho J.C."/>
        </authorList>
    </citation>
    <scope>NUCLEOTIDE SEQUENCE [LARGE SCALE GENOMIC DNA]</scope>
    <source>
        <strain evidence="3 4">IMCC1322</strain>
    </source>
</reference>
<gene>
    <name evidence="3" type="ordered locus">SAR116_0224</name>
</gene>
<dbReference type="InterPro" id="IPR007462">
    <property type="entry name" value="COV1-like"/>
</dbReference>
<keyword evidence="2" id="KW-0812">Transmembrane</keyword>
<name>D5BPI5_PUNMI</name>
<dbReference type="HOGENOM" id="CLU_068050_1_1_5"/>
<sequence>MGRIRSWFFTGLVVTAPVLLTIYITWSAIEIIDGQVANLLPHFAETAYSEIPGIGLLIGVALITVIGALAAGFMGRWLISFGESLLNRMPVVRSIYGATKQILETVVSAQSDAFREVVLVEYPRKELWVIGFVTGNTKGEVDTLIDHDMVNVFIPTTPNPTSGFLLFCPKKEVIFLEMEVEEAVKMVVSGGIVTPPDRSGGKPIAEKAASTKAAPKKASMKKTGSAKVAVKKTTAKAVTKKTTPKKAVTKKAVTKKAAPKKAAPKNR</sequence>
<feature type="transmembrane region" description="Helical" evidence="2">
    <location>
        <begin position="7"/>
        <end position="29"/>
    </location>
</feature>
<protein>
    <recommendedName>
        <fullName evidence="5">DUF502 domain-containing protein</fullName>
    </recommendedName>
</protein>
<dbReference type="PANTHER" id="PTHR31876:SF26">
    <property type="entry name" value="PROTEIN LIKE COV 2"/>
    <property type="match status" value="1"/>
</dbReference>
<dbReference type="AlphaFoldDB" id="D5BPI5"/>
<dbReference type="Pfam" id="PF04367">
    <property type="entry name" value="DUF502"/>
    <property type="match status" value="1"/>
</dbReference>
<accession>D5BPI5</accession>
<evidence type="ECO:0000313" key="4">
    <source>
        <dbReference type="Proteomes" id="UP000007460"/>
    </source>
</evidence>
<evidence type="ECO:0000313" key="3">
    <source>
        <dbReference type="EMBL" id="ADE38467.1"/>
    </source>
</evidence>
<dbReference type="Proteomes" id="UP000007460">
    <property type="component" value="Chromosome"/>
</dbReference>
<keyword evidence="4" id="KW-1185">Reference proteome</keyword>
<feature type="region of interest" description="Disordered" evidence="1">
    <location>
        <begin position="195"/>
        <end position="267"/>
    </location>
</feature>
<keyword evidence="2" id="KW-1133">Transmembrane helix</keyword>
<proteinExistence type="predicted"/>
<dbReference type="OrthoDB" id="9780267at2"/>
<keyword evidence="2" id="KW-0472">Membrane</keyword>
<evidence type="ECO:0008006" key="5">
    <source>
        <dbReference type="Google" id="ProtNLM"/>
    </source>
</evidence>
<dbReference type="KEGG" id="apb:SAR116_0224"/>
<dbReference type="PANTHER" id="PTHR31876">
    <property type="entry name" value="COV-LIKE PROTEIN 1"/>
    <property type="match status" value="1"/>
</dbReference>
<dbReference type="STRING" id="488538.SAR116_0224"/>
<evidence type="ECO:0000256" key="2">
    <source>
        <dbReference type="SAM" id="Phobius"/>
    </source>
</evidence>
<dbReference type="EMBL" id="CP001751">
    <property type="protein sequence ID" value="ADE38467.1"/>
    <property type="molecule type" value="Genomic_DNA"/>
</dbReference>
<feature type="compositionally biased region" description="Basic residues" evidence="1">
    <location>
        <begin position="229"/>
        <end position="267"/>
    </location>
</feature>
<evidence type="ECO:0000256" key="1">
    <source>
        <dbReference type="SAM" id="MobiDB-lite"/>
    </source>
</evidence>